<evidence type="ECO:0000256" key="3">
    <source>
        <dbReference type="ARBA" id="ARBA00022759"/>
    </source>
</evidence>
<dbReference type="InterPro" id="IPR018188">
    <property type="entry name" value="RNase_T2_His_AS_1"/>
</dbReference>
<evidence type="ECO:0000313" key="10">
    <source>
        <dbReference type="EMBL" id="KAL3675724.1"/>
    </source>
</evidence>
<feature type="transmembrane region" description="Helical" evidence="9">
    <location>
        <begin position="33"/>
        <end position="50"/>
    </location>
</feature>
<proteinExistence type="inferred from homology"/>
<dbReference type="PANTHER" id="PTHR11240:SF75">
    <property type="entry name" value="RIBONUCLEASE 3"/>
    <property type="match status" value="1"/>
</dbReference>
<dbReference type="Proteomes" id="UP001633002">
    <property type="component" value="Unassembled WGS sequence"/>
</dbReference>
<dbReference type="GO" id="GO:0016787">
    <property type="term" value="F:hydrolase activity"/>
    <property type="evidence" value="ECO:0007669"/>
    <property type="project" value="UniProtKB-KW"/>
</dbReference>
<dbReference type="GO" id="GO:0004519">
    <property type="term" value="F:endonuclease activity"/>
    <property type="evidence" value="ECO:0007669"/>
    <property type="project" value="UniProtKB-KW"/>
</dbReference>
<keyword evidence="11" id="KW-1185">Reference proteome</keyword>
<evidence type="ECO:0000313" key="11">
    <source>
        <dbReference type="Proteomes" id="UP001633002"/>
    </source>
</evidence>
<organism evidence="10 11">
    <name type="scientific">Riccia sorocarpa</name>
    <dbReference type="NCBI Taxonomy" id="122646"/>
    <lineage>
        <taxon>Eukaryota</taxon>
        <taxon>Viridiplantae</taxon>
        <taxon>Streptophyta</taxon>
        <taxon>Embryophyta</taxon>
        <taxon>Marchantiophyta</taxon>
        <taxon>Marchantiopsida</taxon>
        <taxon>Marchantiidae</taxon>
        <taxon>Marchantiales</taxon>
        <taxon>Ricciaceae</taxon>
        <taxon>Riccia</taxon>
    </lineage>
</organism>
<dbReference type="Pfam" id="PF00445">
    <property type="entry name" value="Ribonuclease_T2"/>
    <property type="match status" value="1"/>
</dbReference>
<evidence type="ECO:0000256" key="4">
    <source>
        <dbReference type="ARBA" id="ARBA00022801"/>
    </source>
</evidence>
<keyword evidence="9" id="KW-0472">Membrane</keyword>
<dbReference type="InterPro" id="IPR001568">
    <property type="entry name" value="RNase_T2-like"/>
</dbReference>
<dbReference type="PANTHER" id="PTHR11240">
    <property type="entry name" value="RIBONUCLEASE T2"/>
    <property type="match status" value="1"/>
</dbReference>
<feature type="active site" evidence="7">
    <location>
        <position position="102"/>
    </location>
</feature>
<reference evidence="10 11" key="1">
    <citation type="submission" date="2024-09" db="EMBL/GenBank/DDBJ databases">
        <title>Chromosome-scale assembly of Riccia sorocarpa.</title>
        <authorList>
            <person name="Paukszto L."/>
        </authorList>
    </citation>
    <scope>NUCLEOTIDE SEQUENCE [LARGE SCALE GENOMIC DNA]</scope>
    <source>
        <strain evidence="10">LP-2024</strain>
        <tissue evidence="10">Aerial parts of the thallus</tissue>
    </source>
</reference>
<evidence type="ECO:0000256" key="5">
    <source>
        <dbReference type="ARBA" id="ARBA00023157"/>
    </source>
</evidence>
<accession>A0ABD3GEX6</accession>
<keyword evidence="5" id="KW-1015">Disulfide bond</keyword>
<evidence type="ECO:0000256" key="1">
    <source>
        <dbReference type="ARBA" id="ARBA00007469"/>
    </source>
</evidence>
<dbReference type="PROSITE" id="PS00531">
    <property type="entry name" value="RNASE_T2_2"/>
    <property type="match status" value="1"/>
</dbReference>
<protein>
    <submittedName>
        <fullName evidence="10">Uncharacterized protein</fullName>
    </submittedName>
</protein>
<dbReference type="AlphaFoldDB" id="A0ABD3GEX6"/>
<dbReference type="GO" id="GO:0016829">
    <property type="term" value="F:lyase activity"/>
    <property type="evidence" value="ECO:0007669"/>
    <property type="project" value="UniProtKB-KW"/>
</dbReference>
<evidence type="ECO:0000256" key="8">
    <source>
        <dbReference type="RuleBase" id="RU004328"/>
    </source>
</evidence>
<keyword evidence="9" id="KW-1133">Transmembrane helix</keyword>
<evidence type="ECO:0000256" key="9">
    <source>
        <dbReference type="SAM" id="Phobius"/>
    </source>
</evidence>
<comment type="similarity">
    <text evidence="1 8">Belongs to the RNase T2 family.</text>
</comment>
<keyword evidence="6" id="KW-0456">Lyase</keyword>
<evidence type="ECO:0000256" key="2">
    <source>
        <dbReference type="ARBA" id="ARBA00022722"/>
    </source>
</evidence>
<dbReference type="CDD" id="cd01061">
    <property type="entry name" value="RNase_T2_euk"/>
    <property type="match status" value="1"/>
</dbReference>
<dbReference type="Gene3D" id="3.90.730.10">
    <property type="entry name" value="Ribonuclease T2-like"/>
    <property type="match status" value="1"/>
</dbReference>
<dbReference type="SUPFAM" id="SSF55895">
    <property type="entry name" value="Ribonuclease Rh-like"/>
    <property type="match status" value="1"/>
</dbReference>
<dbReference type="PROSITE" id="PS00530">
    <property type="entry name" value="RNASE_T2_1"/>
    <property type="match status" value="1"/>
</dbReference>
<keyword evidence="4" id="KW-0378">Hydrolase</keyword>
<name>A0ABD3GEX6_9MARC</name>
<gene>
    <name evidence="10" type="ORF">R1sor_025672</name>
</gene>
<evidence type="ECO:0000256" key="6">
    <source>
        <dbReference type="ARBA" id="ARBA00023239"/>
    </source>
</evidence>
<feature type="active site" evidence="7">
    <location>
        <position position="155"/>
    </location>
</feature>
<dbReference type="InterPro" id="IPR033130">
    <property type="entry name" value="RNase_T2_His_AS_2"/>
</dbReference>
<dbReference type="InterPro" id="IPR036430">
    <property type="entry name" value="RNase_T2-like_sf"/>
</dbReference>
<dbReference type="EMBL" id="JBJQOH010000008">
    <property type="protein sequence ID" value="KAL3675724.1"/>
    <property type="molecule type" value="Genomic_DNA"/>
</dbReference>
<keyword evidence="2" id="KW-0540">Nuclease</keyword>
<comment type="caution">
    <text evidence="10">The sequence shown here is derived from an EMBL/GenBank/DDBJ whole genome shotgun (WGS) entry which is preliminary data.</text>
</comment>
<evidence type="ECO:0000256" key="7">
    <source>
        <dbReference type="PIRSR" id="PIRSR633697-1"/>
    </source>
</evidence>
<keyword evidence="3" id="KW-0255">Endonuclease</keyword>
<keyword evidence="9" id="KW-0812">Transmembrane</keyword>
<sequence length="265" mass="30310">MSRRNGTTLRGAMEKSLQFLKRVASPQLEMMRWLYVSTVISVLAAMIAILRSRSTPTQLTISEDIDFDFSYLVLQWPGSFCNLERPCCDPKSGKPAVNFTIHGLWPQLKRGKFPEYCDPTEFHLTEIADLVPELNQCWPSLSCPTTDSTGFWKHEWERHGSCSSLNQHDYFEKTLALLNSVDLLKALQGAGMEPNTENTYDVLDVQHALRHSIGKTPGVQCNKRQTQLFQIYICVDLHAENFIECPNYPDGRCLPKIHWPIFQQS</sequence>
<dbReference type="InterPro" id="IPR033697">
    <property type="entry name" value="Ribonuclease_T2_eukaryotic"/>
</dbReference>
<feature type="active site" evidence="7">
    <location>
        <position position="159"/>
    </location>
</feature>